<dbReference type="STRING" id="983506.L8X2R1"/>
<proteinExistence type="predicted"/>
<evidence type="ECO:0000313" key="3">
    <source>
        <dbReference type="Proteomes" id="UP000011668"/>
    </source>
</evidence>
<feature type="compositionally biased region" description="Pro residues" evidence="1">
    <location>
        <begin position="101"/>
        <end position="110"/>
    </location>
</feature>
<feature type="region of interest" description="Disordered" evidence="1">
    <location>
        <begin position="91"/>
        <end position="111"/>
    </location>
</feature>
<feature type="region of interest" description="Disordered" evidence="1">
    <location>
        <begin position="1"/>
        <end position="34"/>
    </location>
</feature>
<name>L8X2R1_THACA</name>
<dbReference type="EMBL" id="AFRT01000553">
    <property type="protein sequence ID" value="ELU43382.1"/>
    <property type="molecule type" value="Genomic_DNA"/>
</dbReference>
<evidence type="ECO:0000256" key="1">
    <source>
        <dbReference type="SAM" id="MobiDB-lite"/>
    </source>
</evidence>
<comment type="caution">
    <text evidence="2">The sequence shown here is derived from an EMBL/GenBank/DDBJ whole genome shotgun (WGS) entry which is preliminary data.</text>
</comment>
<reference evidence="2 3" key="1">
    <citation type="journal article" date="2013" name="Nat. Commun.">
        <title>The evolution and pathogenic mechanisms of the rice sheath blight pathogen.</title>
        <authorList>
            <person name="Zheng A."/>
            <person name="Lin R."/>
            <person name="Xu L."/>
            <person name="Qin P."/>
            <person name="Tang C."/>
            <person name="Ai P."/>
            <person name="Zhang D."/>
            <person name="Liu Y."/>
            <person name="Sun Z."/>
            <person name="Feng H."/>
            <person name="Wang Y."/>
            <person name="Chen Y."/>
            <person name="Liang X."/>
            <person name="Fu R."/>
            <person name="Li Q."/>
            <person name="Zhang J."/>
            <person name="Yu X."/>
            <person name="Xie Z."/>
            <person name="Ding L."/>
            <person name="Guan P."/>
            <person name="Tang J."/>
            <person name="Liang Y."/>
            <person name="Wang S."/>
            <person name="Deng Q."/>
            <person name="Li S."/>
            <person name="Zhu J."/>
            <person name="Wang L."/>
            <person name="Liu H."/>
            <person name="Li P."/>
        </authorList>
    </citation>
    <scope>NUCLEOTIDE SEQUENCE [LARGE SCALE GENOMIC DNA]</scope>
    <source>
        <strain evidence="3">AG-1 IA</strain>
    </source>
</reference>
<organism evidence="2 3">
    <name type="scientific">Thanatephorus cucumeris (strain AG1-IA)</name>
    <name type="common">Rice sheath blight fungus</name>
    <name type="synonym">Rhizoctonia solani</name>
    <dbReference type="NCBI Taxonomy" id="983506"/>
    <lineage>
        <taxon>Eukaryota</taxon>
        <taxon>Fungi</taxon>
        <taxon>Dikarya</taxon>
        <taxon>Basidiomycota</taxon>
        <taxon>Agaricomycotina</taxon>
        <taxon>Agaricomycetes</taxon>
        <taxon>Cantharellales</taxon>
        <taxon>Ceratobasidiaceae</taxon>
        <taxon>Rhizoctonia</taxon>
        <taxon>Rhizoctonia solani AG-1</taxon>
    </lineage>
</organism>
<feature type="region of interest" description="Disordered" evidence="1">
    <location>
        <begin position="133"/>
        <end position="157"/>
    </location>
</feature>
<gene>
    <name evidence="2" type="ORF">AG1IA_02561</name>
</gene>
<evidence type="ECO:0000313" key="2">
    <source>
        <dbReference type="EMBL" id="ELU43382.1"/>
    </source>
</evidence>
<dbReference type="HOGENOM" id="CLU_1078407_0_0_1"/>
<feature type="compositionally biased region" description="Low complexity" evidence="1">
    <location>
        <begin position="133"/>
        <end position="145"/>
    </location>
</feature>
<accession>L8X2R1</accession>
<protein>
    <submittedName>
        <fullName evidence="2">Uncharacterized protein</fullName>
    </submittedName>
</protein>
<keyword evidence="3" id="KW-1185">Reference proteome</keyword>
<dbReference type="Proteomes" id="UP000011668">
    <property type="component" value="Unassembled WGS sequence"/>
</dbReference>
<sequence>MPSTVSDRSCGTLRLGHLGSTPTSAMTEDVPPRGRASHSLAVYHVPDNTLTPPESLIGKIKANTFTDLATNKFVALQSSTRTTRSLNIAQDQHSPTTIHHPCPPLAPPAEEPVARPVTRRVMYDPVRDSVTSSLSAASPSYAAPPTEQSTPEETKPALPYPEISVLSSALPAPSIHVRHPPRNEDDSVSGFSQRLAIANSRPRSLSAELIVPHPFHFKAYPRPNYPRIPPMPLRHPHGCWYVNSIYAALFFPFSSANR</sequence>
<dbReference type="AlphaFoldDB" id="L8X2R1"/>